<dbReference type="SUPFAM" id="SSF103025">
    <property type="entry name" value="Folate-binding domain"/>
    <property type="match status" value="1"/>
</dbReference>
<gene>
    <name evidence="3" type="ORF">ACFOEX_06080</name>
</gene>
<sequence>MPTAHLVDRGVVSAAGEDVATLLQGLLTCDVAGLAPGAAVAGALLTPQGKILFDFQLLRLPEAQGDGFLFDVAAASVADFIRRLNFYRLRASAVFTDRSQELAVAAGWGADAAPLPGLVWTDARHPGLGQRCIAPRDAVAALPDAGADAYRAWRIAAAVAECGADFAAGDVFPHEAGLDQFGAVSFGKGCYVGQEVVSRMQHRGTARARMMAARLPADAAAAPGDAVMAGEKRVGEIRAVSGEAAIALVRLDRAAEAKAGGLALTVNGAPLQLARPAWASFDAP</sequence>
<reference evidence="4" key="1">
    <citation type="journal article" date="2019" name="Int. J. Syst. Evol. Microbiol.">
        <title>The Global Catalogue of Microorganisms (GCM) 10K type strain sequencing project: providing services to taxonomists for standard genome sequencing and annotation.</title>
        <authorList>
            <consortium name="The Broad Institute Genomics Platform"/>
            <consortium name="The Broad Institute Genome Sequencing Center for Infectious Disease"/>
            <person name="Wu L."/>
            <person name="Ma J."/>
        </authorList>
    </citation>
    <scope>NUCLEOTIDE SEQUENCE [LARGE SCALE GENOMIC DNA]</scope>
    <source>
        <strain evidence="4">CCM 7941</strain>
    </source>
</reference>
<dbReference type="InterPro" id="IPR057460">
    <property type="entry name" value="CAF17_C"/>
</dbReference>
<dbReference type="InterPro" id="IPR017703">
    <property type="entry name" value="YgfZ/GCV_T_CS"/>
</dbReference>
<keyword evidence="1" id="KW-0809">Transit peptide</keyword>
<proteinExistence type="predicted"/>
<dbReference type="InterPro" id="IPR027266">
    <property type="entry name" value="TrmE/GcvT-like"/>
</dbReference>
<dbReference type="PANTHER" id="PTHR22602">
    <property type="entry name" value="TRANSFERASE CAF17, MITOCHONDRIAL-RELATED"/>
    <property type="match status" value="1"/>
</dbReference>
<dbReference type="NCBIfam" id="TIGR03317">
    <property type="entry name" value="ygfZ_signature"/>
    <property type="match status" value="1"/>
</dbReference>
<organism evidence="3 4">
    <name type="scientific">Camelimonas abortus</name>
    <dbReference type="NCBI Taxonomy" id="1017184"/>
    <lineage>
        <taxon>Bacteria</taxon>
        <taxon>Pseudomonadati</taxon>
        <taxon>Pseudomonadota</taxon>
        <taxon>Alphaproteobacteria</taxon>
        <taxon>Hyphomicrobiales</taxon>
        <taxon>Chelatococcaceae</taxon>
        <taxon>Camelimonas</taxon>
    </lineage>
</organism>
<comment type="caution">
    <text evidence="3">The sequence shown here is derived from an EMBL/GenBank/DDBJ whole genome shotgun (WGS) entry which is preliminary data.</text>
</comment>
<dbReference type="Gene3D" id="3.30.1360.120">
    <property type="entry name" value="Probable tRNA modification gtpase trme, domain 1"/>
    <property type="match status" value="2"/>
</dbReference>
<evidence type="ECO:0000259" key="2">
    <source>
        <dbReference type="Pfam" id="PF25455"/>
    </source>
</evidence>
<dbReference type="RefSeq" id="WP_376830945.1">
    <property type="nucleotide sequence ID" value="NZ_JBHLWR010000006.1"/>
</dbReference>
<dbReference type="PANTHER" id="PTHR22602:SF0">
    <property type="entry name" value="TRANSFERASE CAF17, MITOCHONDRIAL-RELATED"/>
    <property type="match status" value="1"/>
</dbReference>
<dbReference type="PIRSF" id="PIRSF006487">
    <property type="entry name" value="GcvT"/>
    <property type="match status" value="1"/>
</dbReference>
<evidence type="ECO:0000256" key="1">
    <source>
        <dbReference type="ARBA" id="ARBA00022946"/>
    </source>
</evidence>
<dbReference type="InterPro" id="IPR045179">
    <property type="entry name" value="YgfZ/GcvT"/>
</dbReference>
<dbReference type="Proteomes" id="UP001595536">
    <property type="component" value="Unassembled WGS sequence"/>
</dbReference>
<feature type="domain" description="CAF17 C-terminal" evidence="2">
    <location>
        <begin position="207"/>
        <end position="280"/>
    </location>
</feature>
<evidence type="ECO:0000313" key="4">
    <source>
        <dbReference type="Proteomes" id="UP001595536"/>
    </source>
</evidence>
<evidence type="ECO:0000313" key="3">
    <source>
        <dbReference type="EMBL" id="MFC3265921.1"/>
    </source>
</evidence>
<accession>A0ABV7LET8</accession>
<protein>
    <submittedName>
        <fullName evidence="3">YgfZ/GcvT domain-containing protein</fullName>
    </submittedName>
</protein>
<dbReference type="EMBL" id="JBHRUV010000026">
    <property type="protein sequence ID" value="MFC3265921.1"/>
    <property type="molecule type" value="Genomic_DNA"/>
</dbReference>
<dbReference type="Pfam" id="PF25455">
    <property type="entry name" value="Beta-barrel_CAF17_C"/>
    <property type="match status" value="1"/>
</dbReference>
<keyword evidence="4" id="KW-1185">Reference proteome</keyword>
<name>A0ABV7LET8_9HYPH</name>